<evidence type="ECO:0000256" key="1">
    <source>
        <dbReference type="SAM" id="MobiDB-lite"/>
    </source>
</evidence>
<protein>
    <submittedName>
        <fullName evidence="3">Uncharacterized protein</fullName>
    </submittedName>
</protein>
<keyword evidence="2" id="KW-0472">Membrane</keyword>
<keyword evidence="2" id="KW-1133">Transmembrane helix</keyword>
<feature type="compositionally biased region" description="Basic and acidic residues" evidence="1">
    <location>
        <begin position="45"/>
        <end position="59"/>
    </location>
</feature>
<keyword evidence="2" id="KW-0812">Transmembrane</keyword>
<accession>A0A381STZ9</accession>
<name>A0A381STZ9_9ZZZZ</name>
<feature type="transmembrane region" description="Helical" evidence="2">
    <location>
        <begin position="179"/>
        <end position="200"/>
    </location>
</feature>
<sequence>MRSLGDVPAPDEPIDDDVATDRGDLVEPATAPERRLAEPGTEVSDDLRDRRTGFFRESDSTTSPVADLPAQTGGRWSELEADRQIRAFLVALSGDRKLVHRSEPVELLRENDLLLLFGPEEEEAFATLALRFPEETVTRWATLLSGGDRSEAFGPRSRSERRDEAAIVRSLHVGLRNRVLGAVLFVLLIVGVVALARDLLAPDSADRSDRALRFSSTVTASEADGPAGAIPGGAPVAEPALVGTADRVVAVLRGDGDPADRIRLEVPAAELPIPVGALAGTVFEHGGGQVALLGPADWWVGACVRVVVATELLRPLDVVIHEATDGACPPDLVGRTARVTCIGRRVLILAVDIPQGEVPLIEGGTGWAETIRFGLETATGPASRWEILAVRGSIAVANAGASVAVPTFGGASGDVVTVDMGVRGSGSSLGDCTLT</sequence>
<proteinExistence type="predicted"/>
<evidence type="ECO:0000313" key="3">
    <source>
        <dbReference type="EMBL" id="SVA07426.1"/>
    </source>
</evidence>
<gene>
    <name evidence="3" type="ORF">METZ01_LOCUS60280</name>
</gene>
<evidence type="ECO:0000256" key="2">
    <source>
        <dbReference type="SAM" id="Phobius"/>
    </source>
</evidence>
<organism evidence="3">
    <name type="scientific">marine metagenome</name>
    <dbReference type="NCBI Taxonomy" id="408172"/>
    <lineage>
        <taxon>unclassified sequences</taxon>
        <taxon>metagenomes</taxon>
        <taxon>ecological metagenomes</taxon>
    </lineage>
</organism>
<dbReference type="EMBL" id="UINC01003564">
    <property type="protein sequence ID" value="SVA07426.1"/>
    <property type="molecule type" value="Genomic_DNA"/>
</dbReference>
<feature type="region of interest" description="Disordered" evidence="1">
    <location>
        <begin position="1"/>
        <end position="75"/>
    </location>
</feature>
<dbReference type="AlphaFoldDB" id="A0A381STZ9"/>
<reference evidence="3" key="1">
    <citation type="submission" date="2018-05" db="EMBL/GenBank/DDBJ databases">
        <authorList>
            <person name="Lanie J.A."/>
            <person name="Ng W.-L."/>
            <person name="Kazmierczak K.M."/>
            <person name="Andrzejewski T.M."/>
            <person name="Davidsen T.M."/>
            <person name="Wayne K.J."/>
            <person name="Tettelin H."/>
            <person name="Glass J.I."/>
            <person name="Rusch D."/>
            <person name="Podicherti R."/>
            <person name="Tsui H.-C.T."/>
            <person name="Winkler M.E."/>
        </authorList>
    </citation>
    <scope>NUCLEOTIDE SEQUENCE</scope>
</reference>